<evidence type="ECO:0000313" key="2">
    <source>
        <dbReference type="Proteomes" id="UP000218887"/>
    </source>
</evidence>
<dbReference type="OrthoDB" id="2971695at2"/>
<sequence>MRKVNIMITSIVLVLVLILAVLGFKNSDYRTKTLEETLDVNPENITKVMLSNPINKGRYKSTRNKDKIEIFINHFDQVNFRRLTGDQSTYMPMRASMIYLYEGDKVDFIVPYETEAMISHKVYEIKNGRVRNTFIIDFYNSIK</sequence>
<dbReference type="Proteomes" id="UP000218887">
    <property type="component" value="Unassembled WGS sequence"/>
</dbReference>
<name>A0A2A2I7P7_9BACI</name>
<accession>A0A2A2I7P7</accession>
<dbReference type="EMBL" id="NPOA01000020">
    <property type="protein sequence ID" value="PAV27749.1"/>
    <property type="molecule type" value="Genomic_DNA"/>
</dbReference>
<reference evidence="1 2" key="1">
    <citation type="submission" date="2017-08" db="EMBL/GenBank/DDBJ databases">
        <title>Virgibacillus indicus sp. nov. and Virgibacillus profoundi sp. nov, two moderately halophilic bacteria isolated from marine sediment by using the Microfluidic Streak Plate.</title>
        <authorList>
            <person name="Xu B."/>
            <person name="Hu B."/>
            <person name="Wang J."/>
            <person name="Zhu Y."/>
            <person name="Huang L."/>
            <person name="Du W."/>
            <person name="Huang Y."/>
        </authorList>
    </citation>
    <scope>NUCLEOTIDE SEQUENCE [LARGE SCALE GENOMIC DNA]</scope>
    <source>
        <strain evidence="1 2">IO3-P3-H5</strain>
    </source>
</reference>
<comment type="caution">
    <text evidence="1">The sequence shown here is derived from an EMBL/GenBank/DDBJ whole genome shotgun (WGS) entry which is preliminary data.</text>
</comment>
<dbReference type="RefSeq" id="WP_095657364.1">
    <property type="nucleotide sequence ID" value="NZ_NPOA01000020.1"/>
</dbReference>
<organism evidence="1 2">
    <name type="scientific">Virgibacillus profundi</name>
    <dbReference type="NCBI Taxonomy" id="2024555"/>
    <lineage>
        <taxon>Bacteria</taxon>
        <taxon>Bacillati</taxon>
        <taxon>Bacillota</taxon>
        <taxon>Bacilli</taxon>
        <taxon>Bacillales</taxon>
        <taxon>Bacillaceae</taxon>
        <taxon>Virgibacillus</taxon>
    </lineage>
</organism>
<protein>
    <submittedName>
        <fullName evidence="1">Uncharacterized protein</fullName>
    </submittedName>
</protein>
<keyword evidence="2" id="KW-1185">Reference proteome</keyword>
<evidence type="ECO:0000313" key="1">
    <source>
        <dbReference type="EMBL" id="PAV27749.1"/>
    </source>
</evidence>
<proteinExistence type="predicted"/>
<dbReference type="AlphaFoldDB" id="A0A2A2I7P7"/>
<gene>
    <name evidence="1" type="ORF">CIL05_20260</name>
</gene>